<evidence type="ECO:0000313" key="1">
    <source>
        <dbReference type="EMBL" id="WFD17417.1"/>
    </source>
</evidence>
<proteinExistence type="predicted"/>
<evidence type="ECO:0000313" key="2">
    <source>
        <dbReference type="Proteomes" id="UP001217582"/>
    </source>
</evidence>
<reference evidence="1 2" key="1">
    <citation type="submission" date="2023-03" db="EMBL/GenBank/DDBJ databases">
        <title>Mating type loci evolution in Malassezia.</title>
        <authorList>
            <person name="Coelho M.A."/>
        </authorList>
    </citation>
    <scope>NUCLEOTIDE SEQUENCE [LARGE SCALE GENOMIC DNA]</scope>
    <source>
        <strain evidence="1 2">CBS 13387</strain>
    </source>
</reference>
<dbReference type="GO" id="GO:0003723">
    <property type="term" value="F:RNA binding"/>
    <property type="evidence" value="ECO:0007669"/>
    <property type="project" value="TreeGrafter"/>
</dbReference>
<dbReference type="Proteomes" id="UP001217582">
    <property type="component" value="Chromosome 7"/>
</dbReference>
<dbReference type="PANTHER" id="PTHR13384:SF16">
    <property type="entry name" value="GROWTH REGULATION PROTEIN"/>
    <property type="match status" value="1"/>
</dbReference>
<dbReference type="InterPro" id="IPR011333">
    <property type="entry name" value="SKP1/BTB/POZ_sf"/>
</dbReference>
<evidence type="ECO:0008006" key="3">
    <source>
        <dbReference type="Google" id="ProtNLM"/>
    </source>
</evidence>
<protein>
    <recommendedName>
        <fullName evidence="3">WHI2-like protein P4H10.16c</fullName>
    </recommendedName>
</protein>
<dbReference type="AlphaFoldDB" id="A0AAJ5Z3Y5"/>
<accession>A0AAJ5Z3Y5</accession>
<organism evidence="1 2">
    <name type="scientific">Malassezia arunalokei</name>
    <dbReference type="NCBI Taxonomy" id="1514897"/>
    <lineage>
        <taxon>Eukaryota</taxon>
        <taxon>Fungi</taxon>
        <taxon>Dikarya</taxon>
        <taxon>Basidiomycota</taxon>
        <taxon>Ustilaginomycotina</taxon>
        <taxon>Malasseziomycetes</taxon>
        <taxon>Malasseziales</taxon>
        <taxon>Malasseziaceae</taxon>
        <taxon>Malassezia</taxon>
    </lineage>
</organism>
<dbReference type="EMBL" id="CP119922">
    <property type="protein sequence ID" value="WFD17417.1"/>
    <property type="molecule type" value="Genomic_DNA"/>
</dbReference>
<gene>
    <name evidence="1" type="ORF">MARU1_003471</name>
</gene>
<keyword evidence="2" id="KW-1185">Reference proteome</keyword>
<name>A0AAJ5Z3Y5_9BASI</name>
<sequence length="394" mass="43954">MGDEFESSADGMPSFSRLYLDLRGVCFVIDRDTLMSLPESILLCLFPNGLMLPDPAAGDDDASEGKQVYSVDSDAQCLQFVLSFFRRAQEYFYGTDTMPGVYRGAGLSPHYLDFADAMNGEMVNGLGQPLHLPLFHKQAVILLREELEFFTIPPKAMARTAAMPHTPPNMPPNATPEFTQLKNACGDALLARRQIFTALQRNVNKENNMAEQHLIDMLCMSGFEPQDQWGYRAREPARCAITSMALVLLKTGVTQPGELPDGAPPHAPPLRRPIGVQRAGIDMELGIPVNQTPTDEELGEWTDDGQGGSLRVNHQQLSTTQKLLLFWRKPARKCWWDGIDLVVPIRPTTATPAVVPPHIYGTLSPLERSWLEQGKGQLVRVWIRRVWTLEMSLI</sequence>
<dbReference type="PANTHER" id="PTHR13384">
    <property type="entry name" value="G PATCH DOMAIN-CONTAINING PROTEIN 1"/>
    <property type="match status" value="1"/>
</dbReference>
<dbReference type="SUPFAM" id="SSF54695">
    <property type="entry name" value="POZ domain"/>
    <property type="match status" value="1"/>
</dbReference>
<dbReference type="GO" id="GO:0005634">
    <property type="term" value="C:nucleus"/>
    <property type="evidence" value="ECO:0007669"/>
    <property type="project" value="TreeGrafter"/>
</dbReference>